<evidence type="ECO:0000256" key="5">
    <source>
        <dbReference type="ARBA" id="ARBA00022737"/>
    </source>
</evidence>
<evidence type="ECO:0000256" key="1">
    <source>
        <dbReference type="ARBA" id="ARBA00004168"/>
    </source>
</evidence>
<name>A0A0H3GE32_LISM4</name>
<keyword evidence="4 8" id="KW-0732">Signal</keyword>
<evidence type="ECO:0000256" key="2">
    <source>
        <dbReference type="ARBA" id="ARBA00022512"/>
    </source>
</evidence>
<dbReference type="PROSITE" id="PS50847">
    <property type="entry name" value="GRAM_POS_ANCHORING"/>
    <property type="match status" value="1"/>
</dbReference>
<evidence type="ECO:0000256" key="4">
    <source>
        <dbReference type="ARBA" id="ARBA00022729"/>
    </source>
</evidence>
<dbReference type="KEGG" id="lmt:LMRG_01653"/>
<keyword evidence="6" id="KW-0572">Peptidoglycan-anchor</keyword>
<feature type="chain" id="PRO_5002610075" evidence="8">
    <location>
        <begin position="28"/>
        <end position="1152"/>
    </location>
</feature>
<sequence length="1152" mass="127774">MNHLKKLVSILICTLLIVSLLPFSVWADSQERDGTDVEEITTKEKVTQETTSNETTSEPLKGTTVNKAINAKSFPTGNYSGDFSINSQKDVIESGQTVNYNIYLKITGPNTRYQNAKLVINLPKHGEFNQSLNELKIAGATPSYNKTTRQLVYTYQTLNSGVVDKVILKMTTKNGYTPNGTKLVVTGELSADNLSEKVTEQAETTVNATATTALSNDFTKVENSINNNPSQGDIGIWSFNLNIPKKSTGSLFMEEGKKIVIEYTLADKLDYLGVAGDTPEPTKVEGQKLTWEIAAPTYLEQEKANSLLNKTFQIRTFFQPTIPNFATVENKAVATTNFVTLTDSIVDTSKASVSVSASDPATIPPTIGSVYAPAHRGPVDANWGIATVTGNPDIKVYDTAKLGFSLMLNSAMNDSPWYDFLYYDAYYNIDDNLNLDYFRSGDFYFKPNVNYLGWAQLKKSPKYNLLVKYDGDTDWTTLKEDVELSKMYSRKDLGIPDDKHVSKVWLHFTYAPAGMYAADLSFFTTVKEGYVGEVRNSTQINMYGADSQDYIHYYDDTNPWPEAWKNYAGDRTAQIIPQPTGKNKFVQGSVVFDDTDGNLINIGDNSISVNLESNKASISRLKGPFEAMVLLPSGVKMKNTEQNGFKVTVLNENYQNAGRQLLKVKWDKKTLLPAEKLTAKINVSVAKDTPSNMTVEMFGFLQDTDFNVPEVSGTPTISDTKMEIDSNDINQNGNSEESRITSGNHYILNTSNHLKISKKAKGNRDKEYSGLANATTNSIVSYQLSLENDSDEKIANMVLMDVLPSENDLGITDNSERGSKFNLALTKAVEVPKEWKDKVEVTYSTAKNPKRAGILDKHTIYPIGTEPLVDNTEATQADWLTASEVKDWSNIYSFKIELKEGIEWIPGKSMKIQFDLKTPKKNQIDKTLLKQKTKKEDRAAWNSFAVAVNNSQVIEPAQVGVALDDSVAPVTVQYVDQNHKQIASPETLTGAYGEKFTAKQKKINNYSLVKIPANVSGTFNEKAQTITFIYQKVTAGRIIVNYVDKNGEKIADSIVLNGKLNSSYTTSAKKISGYKLYQTPKNATGKFLNTSQTVTYVYERTSNLSISSSNKGTENVKKLAKLPHTGDSTTTNLWVIIGLFMLSGAFVIMKKR</sequence>
<dbReference type="InterPro" id="IPR009459">
    <property type="entry name" value="MucBP_dom"/>
</dbReference>
<accession>A0A0H3GE32</accession>
<keyword evidence="2" id="KW-0134">Cell wall</keyword>
<dbReference type="HOGENOM" id="CLU_276453_0_0_9"/>
<evidence type="ECO:0000313" key="11">
    <source>
        <dbReference type="Proteomes" id="UP000001288"/>
    </source>
</evidence>
<organism evidence="10 11">
    <name type="scientific">Listeria monocytogenes serotype 1/2a (strain 10403S)</name>
    <dbReference type="NCBI Taxonomy" id="393133"/>
    <lineage>
        <taxon>Bacteria</taxon>
        <taxon>Bacillati</taxon>
        <taxon>Bacillota</taxon>
        <taxon>Bacilli</taxon>
        <taxon>Bacillales</taxon>
        <taxon>Listeriaceae</taxon>
        <taxon>Listeria</taxon>
    </lineage>
</organism>
<dbReference type="Gene3D" id="3.10.20.320">
    <property type="entry name" value="Putative peptidoglycan bound protein (lpxtg motif)"/>
    <property type="match status" value="2"/>
</dbReference>
<keyword evidence="7" id="KW-0812">Transmembrane</keyword>
<keyword evidence="5" id="KW-0677">Repeat</keyword>
<dbReference type="Pfam" id="PF06458">
    <property type="entry name" value="MucBP"/>
    <property type="match status" value="2"/>
</dbReference>
<feature type="transmembrane region" description="Helical" evidence="7">
    <location>
        <begin position="1131"/>
        <end position="1149"/>
    </location>
</feature>
<dbReference type="EMBL" id="CP002002">
    <property type="protein sequence ID" value="AEO07166.1"/>
    <property type="molecule type" value="Genomic_DNA"/>
</dbReference>
<feature type="domain" description="Gram-positive cocci surface proteins LPxTG" evidence="9">
    <location>
        <begin position="1122"/>
        <end position="1152"/>
    </location>
</feature>
<gene>
    <name evidence="10" type="ordered locus">LMRG_01653</name>
</gene>
<dbReference type="RefSeq" id="WP_014601043.1">
    <property type="nucleotide sequence ID" value="NC_017544.1"/>
</dbReference>
<evidence type="ECO:0000256" key="7">
    <source>
        <dbReference type="SAM" id="Phobius"/>
    </source>
</evidence>
<dbReference type="AlphaFoldDB" id="A0A0H3GE32"/>
<keyword evidence="7" id="KW-0472">Membrane</keyword>
<feature type="signal peptide" evidence="8">
    <location>
        <begin position="1"/>
        <end position="27"/>
    </location>
</feature>
<evidence type="ECO:0000256" key="8">
    <source>
        <dbReference type="SAM" id="SignalP"/>
    </source>
</evidence>
<reference evidence="11" key="1">
    <citation type="submission" date="2010-04" db="EMBL/GenBank/DDBJ databases">
        <title>The genome sequence of Listeria monocytogenes strain 10403S.</title>
        <authorList>
            <consortium name="The Broad Institute Genome Sequencing Platform"/>
            <consortium name="The Broad Institute Genome Sequencing Center for Infectious Disease."/>
            <person name="Borowsky M."/>
            <person name="Borodovsky M."/>
            <person name="Young S.K."/>
            <person name="Zeng Q."/>
            <person name="Koehrsen M."/>
            <person name="Fitzgerald M."/>
            <person name="Wiedmann M."/>
            <person name="Swaminathan B."/>
            <person name="Lauer P."/>
            <person name="Portnoy D."/>
            <person name="Cossart P."/>
            <person name="Buchrieser C."/>
            <person name="Higgins D."/>
            <person name="Abouelleil A."/>
            <person name="Alvarado L."/>
            <person name="Arachchi H.M."/>
            <person name="Berlin A."/>
            <person name="Borenstein D."/>
            <person name="Brown A."/>
            <person name="Chapman S.B."/>
            <person name="Chen Z."/>
            <person name="Dunbar C.D."/>
            <person name="Engels R."/>
            <person name="Freedman E."/>
            <person name="Gearin G."/>
            <person name="Gellesch M."/>
            <person name="Goldberg J."/>
            <person name="Griggs A."/>
            <person name="Gujja S."/>
            <person name="Heilman E."/>
            <person name="Heiman D."/>
            <person name="Howarth C."/>
            <person name="Jen D."/>
            <person name="Larson L."/>
            <person name="Lui A."/>
            <person name="MacDonald J."/>
            <person name="Mehta T."/>
            <person name="Montmayeur A."/>
            <person name="Neiman D."/>
            <person name="Park D."/>
            <person name="Pearson M."/>
            <person name="Priest M."/>
            <person name="Richards J."/>
            <person name="Roberts A."/>
            <person name="Saif S."/>
            <person name="Shea T."/>
            <person name="Shenoy N."/>
            <person name="Sisk P."/>
            <person name="Stolte C."/>
            <person name="Sykes S."/>
            <person name="Walk T."/>
            <person name="White J."/>
            <person name="Yandava C."/>
            <person name="Haas B."/>
            <person name="Nusbaum C."/>
            <person name="Birren B."/>
        </authorList>
    </citation>
    <scope>NUCLEOTIDE SEQUENCE [LARGE SCALE GENOMIC DNA]</scope>
    <source>
        <strain evidence="11">10403S</strain>
    </source>
</reference>
<proteinExistence type="predicted"/>
<evidence type="ECO:0000313" key="10">
    <source>
        <dbReference type="EMBL" id="AEO07166.1"/>
    </source>
</evidence>
<comment type="subcellular location">
    <subcellularLocation>
        <location evidence="1">Secreted</location>
        <location evidence="1">Cell wall</location>
        <topology evidence="1">Peptidoglycan-anchor</topology>
    </subcellularLocation>
</comment>
<keyword evidence="3" id="KW-0964">Secreted</keyword>
<evidence type="ECO:0000259" key="9">
    <source>
        <dbReference type="PROSITE" id="PS50847"/>
    </source>
</evidence>
<dbReference type="Proteomes" id="UP000001288">
    <property type="component" value="Chromosome"/>
</dbReference>
<dbReference type="NCBIfam" id="TIGR01167">
    <property type="entry name" value="LPXTG_anchor"/>
    <property type="match status" value="1"/>
</dbReference>
<dbReference type="Pfam" id="PF00746">
    <property type="entry name" value="Gram_pos_anchor"/>
    <property type="match status" value="1"/>
</dbReference>
<evidence type="ECO:0000256" key="3">
    <source>
        <dbReference type="ARBA" id="ARBA00022525"/>
    </source>
</evidence>
<dbReference type="InterPro" id="IPR019931">
    <property type="entry name" value="LPXTG_anchor"/>
</dbReference>
<keyword evidence="7" id="KW-1133">Transmembrane helix</keyword>
<protein>
    <submittedName>
        <fullName evidence="10">Peptidoglycan bound protein</fullName>
    </submittedName>
</protein>
<evidence type="ECO:0000256" key="6">
    <source>
        <dbReference type="ARBA" id="ARBA00023088"/>
    </source>
</evidence>